<gene>
    <name evidence="2" type="ORF">CFN78_21975</name>
</gene>
<accession>A0A263CYA1</accession>
<name>A0A263CYA1_9PSEU</name>
<dbReference type="Proteomes" id="UP000242444">
    <property type="component" value="Unassembled WGS sequence"/>
</dbReference>
<evidence type="ECO:0000256" key="1">
    <source>
        <dbReference type="SAM" id="MobiDB-lite"/>
    </source>
</evidence>
<dbReference type="InParanoid" id="A0A263CYA1"/>
<protein>
    <submittedName>
        <fullName evidence="2">Uncharacterized protein</fullName>
    </submittedName>
</protein>
<evidence type="ECO:0000313" key="3">
    <source>
        <dbReference type="Proteomes" id="UP000242444"/>
    </source>
</evidence>
<organism evidence="2 3">
    <name type="scientific">Amycolatopsis antarctica</name>
    <dbReference type="NCBI Taxonomy" id="1854586"/>
    <lineage>
        <taxon>Bacteria</taxon>
        <taxon>Bacillati</taxon>
        <taxon>Actinomycetota</taxon>
        <taxon>Actinomycetes</taxon>
        <taxon>Pseudonocardiales</taxon>
        <taxon>Pseudonocardiaceae</taxon>
        <taxon>Amycolatopsis</taxon>
    </lineage>
</organism>
<evidence type="ECO:0000313" key="2">
    <source>
        <dbReference type="EMBL" id="OZM71133.1"/>
    </source>
</evidence>
<reference evidence="2 3" key="1">
    <citation type="submission" date="2017-07" db="EMBL/GenBank/DDBJ databases">
        <title>Amycolatopsis antarcticus sp. nov., isolated from the surface of an Antarcticus brown macroalga.</title>
        <authorList>
            <person name="Wang J."/>
            <person name="Leiva S."/>
            <person name="Huang J."/>
            <person name="Huang Y."/>
        </authorList>
    </citation>
    <scope>NUCLEOTIDE SEQUENCE [LARGE SCALE GENOMIC DNA]</scope>
    <source>
        <strain evidence="2 3">AU-G6</strain>
    </source>
</reference>
<dbReference type="EMBL" id="NKYE01000015">
    <property type="protein sequence ID" value="OZM71133.1"/>
    <property type="molecule type" value="Genomic_DNA"/>
</dbReference>
<comment type="caution">
    <text evidence="2">The sequence shown here is derived from an EMBL/GenBank/DDBJ whole genome shotgun (WGS) entry which is preliminary data.</text>
</comment>
<sequence length="89" mass="9225">MPTQRDIPLPTSPAERESPVPDEVVATLRDLAVRARQIADQLTVVQAGYPPNAVAGPDPVFVALDQGVAAAHDVCADIDTAIGGLAGRE</sequence>
<keyword evidence="3" id="KW-1185">Reference proteome</keyword>
<feature type="region of interest" description="Disordered" evidence="1">
    <location>
        <begin position="1"/>
        <end position="20"/>
    </location>
</feature>
<proteinExistence type="predicted"/>
<dbReference type="AlphaFoldDB" id="A0A263CYA1"/>
<dbReference type="RefSeq" id="WP_094864753.1">
    <property type="nucleotide sequence ID" value="NZ_NKYE01000015.1"/>
</dbReference>